<dbReference type="AlphaFoldDB" id="A0A165UJM4"/>
<reference evidence="2 3" key="1">
    <citation type="journal article" date="2016" name="Front. Microbiol.">
        <title>Comparative Genomic Analysis Reveals a Diverse Repertoire of Genes Involved in Prokaryote-Eukaryote Interactions within the Pseudovibrio Genus.</title>
        <authorList>
            <person name="Romano S."/>
            <person name="Fernandez-Guerra A."/>
            <person name="Reen F.J."/>
            <person name="Glockner F.O."/>
            <person name="Crowley S.P."/>
            <person name="O'Sullivan O."/>
            <person name="Cotter P.D."/>
            <person name="Adams C."/>
            <person name="Dobson A.D."/>
            <person name="O'Gara F."/>
        </authorList>
    </citation>
    <scope>NUCLEOTIDE SEQUENCE [LARGE SCALE GENOMIC DNA]</scope>
    <source>
        <strain evidence="2 3">Ad2</strain>
    </source>
</reference>
<keyword evidence="3" id="KW-1185">Reference proteome</keyword>
<gene>
    <name evidence="2" type="ORF">PsAD2_03987</name>
</gene>
<dbReference type="Proteomes" id="UP000076577">
    <property type="component" value="Unassembled WGS sequence"/>
</dbReference>
<proteinExistence type="predicted"/>
<dbReference type="PANTHER" id="PTHR43796">
    <property type="entry name" value="CARBOXYNORSPERMIDINE SYNTHASE"/>
    <property type="match status" value="1"/>
</dbReference>
<comment type="caution">
    <text evidence="2">The sequence shown here is derived from an EMBL/GenBank/DDBJ whole genome shotgun (WGS) entry which is preliminary data.</text>
</comment>
<organism evidence="2 3">
    <name type="scientific">Pseudovibrio axinellae</name>
    <dbReference type="NCBI Taxonomy" id="989403"/>
    <lineage>
        <taxon>Bacteria</taxon>
        <taxon>Pseudomonadati</taxon>
        <taxon>Pseudomonadota</taxon>
        <taxon>Alphaproteobacteria</taxon>
        <taxon>Hyphomicrobiales</taxon>
        <taxon>Stappiaceae</taxon>
        <taxon>Pseudovibrio</taxon>
    </lineage>
</organism>
<sequence length="366" mass="40295">MSSKHLNVPEKRGKILIVGGYGQVGYMIAERLAPEFPGRIVLAGRNLDKAKIAAGTVGHNAEGRAVDIIAMDVGDVLDDIELVLVCLDQTKIGFVEQCLSRGIHYVDISAEHDFQSQVEALDDLAKRNDARALLSVGTAPGLTNLLSARARDQMVRLDRIDILLHFGLGDVHGQAAVEWMFNNIDTTYNVQDNGRARQVRSFGDSIALGLPDGKQERSAYRFNFSDQHVIGRTLDVPSVSTWVQFDDRLTTWLFAVSSRVGLGRLLLRPFWRKLAVWLFMNVHIGSDICGVAVRARGQAKEGAEEITLGVIGRNEAKMTAIIAAEMTRQILTMNHKAGVFHSEQIIEVDPVIAELNSEFADLIVSI</sequence>
<protein>
    <submittedName>
        <fullName evidence="2">Saccharopine dehydrogenase</fullName>
    </submittedName>
</protein>
<dbReference type="Gene3D" id="3.40.50.720">
    <property type="entry name" value="NAD(P)-binding Rossmann-like Domain"/>
    <property type="match status" value="1"/>
</dbReference>
<dbReference type="InterPro" id="IPR005097">
    <property type="entry name" value="Sacchrp_dh_NADP-bd"/>
</dbReference>
<dbReference type="Pfam" id="PF03435">
    <property type="entry name" value="Sacchrp_dh_NADP"/>
    <property type="match status" value="1"/>
</dbReference>
<name>A0A165UJM4_9HYPH</name>
<dbReference type="STRING" id="989403.SAMN05421798_1681"/>
<dbReference type="SUPFAM" id="SSF51735">
    <property type="entry name" value="NAD(P)-binding Rossmann-fold domains"/>
    <property type="match status" value="1"/>
</dbReference>
<dbReference type="PATRIC" id="fig|989403.3.peg.4344"/>
<dbReference type="InterPro" id="IPR036291">
    <property type="entry name" value="NAD(P)-bd_dom_sf"/>
</dbReference>
<accession>A0A165UJM4</accession>
<evidence type="ECO:0000313" key="3">
    <source>
        <dbReference type="Proteomes" id="UP000076577"/>
    </source>
</evidence>
<evidence type="ECO:0000313" key="2">
    <source>
        <dbReference type="EMBL" id="KZL11592.1"/>
    </source>
</evidence>
<feature type="domain" description="Saccharopine dehydrogenase NADP binding" evidence="1">
    <location>
        <begin position="15"/>
        <end position="129"/>
    </location>
</feature>
<dbReference type="RefSeq" id="WP_068009927.1">
    <property type="nucleotide sequence ID" value="NZ_FOFM01000068.1"/>
</dbReference>
<dbReference type="EMBL" id="LMCB01000104">
    <property type="protein sequence ID" value="KZL11592.1"/>
    <property type="molecule type" value="Genomic_DNA"/>
</dbReference>
<dbReference type="PANTHER" id="PTHR43796:SF2">
    <property type="entry name" value="CARBOXYNORSPERMIDINE SYNTHASE"/>
    <property type="match status" value="1"/>
</dbReference>
<dbReference type="OrthoDB" id="1910498at2"/>
<evidence type="ECO:0000259" key="1">
    <source>
        <dbReference type="Pfam" id="PF03435"/>
    </source>
</evidence>